<dbReference type="Proteomes" id="UP000797356">
    <property type="component" value="Chromosome 4"/>
</dbReference>
<dbReference type="EMBL" id="CM017875">
    <property type="protein sequence ID" value="KAG1339210.1"/>
    <property type="molecule type" value="Genomic_DNA"/>
</dbReference>
<dbReference type="InterPro" id="IPR012349">
    <property type="entry name" value="Split_barrel_FMN-bd"/>
</dbReference>
<dbReference type="Gene3D" id="2.30.110.10">
    <property type="entry name" value="Electron Transport, Fmn-binding Protein, Chain A"/>
    <property type="match status" value="1"/>
</dbReference>
<keyword evidence="2" id="KW-1185">Reference proteome</keyword>
<accession>A0A8K0I784</accession>
<proteinExistence type="predicted"/>
<gene>
    <name evidence="1" type="ORF">COCNU_04G015160</name>
</gene>
<dbReference type="OrthoDB" id="10256706at2759"/>
<name>A0A8K0I784_COCNU</name>
<dbReference type="AlphaFoldDB" id="A0A8K0I784"/>
<protein>
    <submittedName>
        <fullName evidence="1">Uncharacterized protein</fullName>
    </submittedName>
</protein>
<dbReference type="PANTHER" id="PTHR37375">
    <property type="entry name" value="EXPRESSED PROTEIN"/>
    <property type="match status" value="1"/>
</dbReference>
<sequence>MKGKAVALTFAERIRNIVTANWQAQLNTIKVDAKGSKDDIYSSKIHYMFKKGKPYIWIREGDLHNMNVIIDERASLSVSSIIPGPLIGLLRSIRKPPVRVALAGDIRPLKDDKPPVRVALAGDIRPLKDDKSIGTQIPVLFAKNSVKAQIVTESLAESVMSEYETISQASYSVSAILSSASASSRSRSENLQEILNESSNYNVYKFNIRSCTYIDGSGDTHDVEPEDIEAPKADMLLPFSEKIIDGINQSPARRRALMLFCFEYYNATARDALMLSIDRNGFDVLAKVPETITSSGLSQQYGWKEFRFTFKEAAPDIEAFCHLLVELEEEALQSVKSYTGLGFVELLLDSNPLHPAKFFPDIELVTMLNSS</sequence>
<dbReference type="SUPFAM" id="SSF50475">
    <property type="entry name" value="FMN-binding split barrel"/>
    <property type="match status" value="1"/>
</dbReference>
<reference evidence="1" key="1">
    <citation type="journal article" date="2017" name="Gigascience">
        <title>The genome draft of coconut (Cocos nucifera).</title>
        <authorList>
            <person name="Xiao Y."/>
            <person name="Xu P."/>
            <person name="Fan H."/>
            <person name="Baudouin L."/>
            <person name="Xia W."/>
            <person name="Bocs S."/>
            <person name="Xu J."/>
            <person name="Li Q."/>
            <person name="Guo A."/>
            <person name="Zhou L."/>
            <person name="Li J."/>
            <person name="Wu Y."/>
            <person name="Ma Z."/>
            <person name="Armero A."/>
            <person name="Issali A.E."/>
            <person name="Liu N."/>
            <person name="Peng M."/>
            <person name="Yang Y."/>
        </authorList>
    </citation>
    <scope>NUCLEOTIDE SEQUENCE</scope>
    <source>
        <tissue evidence="1">Spear leaf of Hainan Tall coconut</tissue>
    </source>
</reference>
<reference evidence="1" key="2">
    <citation type="submission" date="2019-07" db="EMBL/GenBank/DDBJ databases">
        <authorList>
            <person name="Yang Y."/>
            <person name="Bocs S."/>
            <person name="Baudouin L."/>
        </authorList>
    </citation>
    <scope>NUCLEOTIDE SEQUENCE</scope>
    <source>
        <tissue evidence="1">Spear leaf of Hainan Tall coconut</tissue>
    </source>
</reference>
<dbReference type="InterPro" id="IPR037119">
    <property type="entry name" value="Haem_oxidase_HugZ-like_sf"/>
</dbReference>
<organism evidence="1 2">
    <name type="scientific">Cocos nucifera</name>
    <name type="common">Coconut palm</name>
    <dbReference type="NCBI Taxonomy" id="13894"/>
    <lineage>
        <taxon>Eukaryota</taxon>
        <taxon>Viridiplantae</taxon>
        <taxon>Streptophyta</taxon>
        <taxon>Embryophyta</taxon>
        <taxon>Tracheophyta</taxon>
        <taxon>Spermatophyta</taxon>
        <taxon>Magnoliopsida</taxon>
        <taxon>Liliopsida</taxon>
        <taxon>Arecaceae</taxon>
        <taxon>Arecoideae</taxon>
        <taxon>Cocoseae</taxon>
        <taxon>Attaleinae</taxon>
        <taxon>Cocos</taxon>
    </lineage>
</organism>
<comment type="caution">
    <text evidence="1">The sequence shown here is derived from an EMBL/GenBank/DDBJ whole genome shotgun (WGS) entry which is preliminary data.</text>
</comment>
<dbReference type="Gene3D" id="3.20.180.10">
    <property type="entry name" value="PNP-oxidase-like"/>
    <property type="match status" value="1"/>
</dbReference>
<evidence type="ECO:0000313" key="2">
    <source>
        <dbReference type="Proteomes" id="UP000797356"/>
    </source>
</evidence>
<dbReference type="PANTHER" id="PTHR37375:SF1">
    <property type="entry name" value="DUF2470 DOMAIN-CONTAINING PROTEIN"/>
    <property type="match status" value="1"/>
</dbReference>
<evidence type="ECO:0000313" key="1">
    <source>
        <dbReference type="EMBL" id="KAG1339210.1"/>
    </source>
</evidence>